<dbReference type="Proteomes" id="UP001066276">
    <property type="component" value="Chromosome 5"/>
</dbReference>
<feature type="compositionally biased region" description="Polar residues" evidence="1">
    <location>
        <begin position="102"/>
        <end position="111"/>
    </location>
</feature>
<evidence type="ECO:0000256" key="1">
    <source>
        <dbReference type="SAM" id="MobiDB-lite"/>
    </source>
</evidence>
<gene>
    <name evidence="2" type="ORF">NDU88_005454</name>
</gene>
<accession>A0AAV7RK76</accession>
<keyword evidence="3" id="KW-1185">Reference proteome</keyword>
<evidence type="ECO:0000313" key="2">
    <source>
        <dbReference type="EMBL" id="KAJ1152679.1"/>
    </source>
</evidence>
<sequence>MQQAARTEGDAGTASRGQAGRLPAAAVHRAYWALPGHPVATDCLAWMLSFRCRVIREDELRSVLPLPAALSARQGGGRGTGASVPGRHGMAGREGVPAAQPSHGTCSSAAL</sequence>
<comment type="caution">
    <text evidence="2">The sequence shown here is derived from an EMBL/GenBank/DDBJ whole genome shotgun (WGS) entry which is preliminary data.</text>
</comment>
<feature type="region of interest" description="Disordered" evidence="1">
    <location>
        <begin position="1"/>
        <end position="20"/>
    </location>
</feature>
<feature type="region of interest" description="Disordered" evidence="1">
    <location>
        <begin position="67"/>
        <end position="111"/>
    </location>
</feature>
<name>A0AAV7RK76_PLEWA</name>
<dbReference type="AlphaFoldDB" id="A0AAV7RK76"/>
<dbReference type="EMBL" id="JANPWB010000009">
    <property type="protein sequence ID" value="KAJ1152679.1"/>
    <property type="molecule type" value="Genomic_DNA"/>
</dbReference>
<protein>
    <submittedName>
        <fullName evidence="2">Uncharacterized protein</fullName>
    </submittedName>
</protein>
<organism evidence="2 3">
    <name type="scientific">Pleurodeles waltl</name>
    <name type="common">Iberian ribbed newt</name>
    <dbReference type="NCBI Taxonomy" id="8319"/>
    <lineage>
        <taxon>Eukaryota</taxon>
        <taxon>Metazoa</taxon>
        <taxon>Chordata</taxon>
        <taxon>Craniata</taxon>
        <taxon>Vertebrata</taxon>
        <taxon>Euteleostomi</taxon>
        <taxon>Amphibia</taxon>
        <taxon>Batrachia</taxon>
        <taxon>Caudata</taxon>
        <taxon>Salamandroidea</taxon>
        <taxon>Salamandridae</taxon>
        <taxon>Pleurodelinae</taxon>
        <taxon>Pleurodeles</taxon>
    </lineage>
</organism>
<reference evidence="2" key="1">
    <citation type="journal article" date="2022" name="bioRxiv">
        <title>Sequencing and chromosome-scale assembly of the giantPleurodeles waltlgenome.</title>
        <authorList>
            <person name="Brown T."/>
            <person name="Elewa A."/>
            <person name="Iarovenko S."/>
            <person name="Subramanian E."/>
            <person name="Araus A.J."/>
            <person name="Petzold A."/>
            <person name="Susuki M."/>
            <person name="Suzuki K.-i.T."/>
            <person name="Hayashi T."/>
            <person name="Toyoda A."/>
            <person name="Oliveira C."/>
            <person name="Osipova E."/>
            <person name="Leigh N.D."/>
            <person name="Simon A."/>
            <person name="Yun M.H."/>
        </authorList>
    </citation>
    <scope>NUCLEOTIDE SEQUENCE</scope>
    <source>
        <strain evidence="2">20211129_DDA</strain>
        <tissue evidence="2">Liver</tissue>
    </source>
</reference>
<proteinExistence type="predicted"/>
<evidence type="ECO:0000313" key="3">
    <source>
        <dbReference type="Proteomes" id="UP001066276"/>
    </source>
</evidence>